<name>A0ACB5T637_AMBMO</name>
<proteinExistence type="predicted"/>
<accession>A0ACB5T637</accession>
<sequence length="116" mass="13379">MPFLCPDDTFLSKQYTEPKENQKEVYAITRELSIEVRLIVMKYVLVLNFNLVNDLLTILGLIALDDANVNECLKLACSCWCIDKNVQWMPISREKGDLVKNFAKIHEVEESLLCPE</sequence>
<keyword evidence="2" id="KW-1185">Reference proteome</keyword>
<dbReference type="Proteomes" id="UP001165064">
    <property type="component" value="Unassembled WGS sequence"/>
</dbReference>
<organism evidence="1 2">
    <name type="scientific">Ambrosiozyma monospora</name>
    <name type="common">Yeast</name>
    <name type="synonym">Endomycopsis monosporus</name>
    <dbReference type="NCBI Taxonomy" id="43982"/>
    <lineage>
        <taxon>Eukaryota</taxon>
        <taxon>Fungi</taxon>
        <taxon>Dikarya</taxon>
        <taxon>Ascomycota</taxon>
        <taxon>Saccharomycotina</taxon>
        <taxon>Pichiomycetes</taxon>
        <taxon>Pichiales</taxon>
        <taxon>Pichiaceae</taxon>
        <taxon>Ambrosiozyma</taxon>
    </lineage>
</organism>
<evidence type="ECO:0000313" key="2">
    <source>
        <dbReference type="Proteomes" id="UP001165064"/>
    </source>
</evidence>
<comment type="caution">
    <text evidence="1">The sequence shown here is derived from an EMBL/GenBank/DDBJ whole genome shotgun (WGS) entry which is preliminary data.</text>
</comment>
<protein>
    <submittedName>
        <fullName evidence="1">Unnamed protein product</fullName>
    </submittedName>
</protein>
<evidence type="ECO:0000313" key="1">
    <source>
        <dbReference type="EMBL" id="GME82351.1"/>
    </source>
</evidence>
<gene>
    <name evidence="1" type="ORF">Amon02_000546400</name>
</gene>
<reference evidence="1" key="1">
    <citation type="submission" date="2023-04" db="EMBL/GenBank/DDBJ databases">
        <title>Ambrosiozyma monospora NBRC 10751.</title>
        <authorList>
            <person name="Ichikawa N."/>
            <person name="Sato H."/>
            <person name="Tonouchi N."/>
        </authorList>
    </citation>
    <scope>NUCLEOTIDE SEQUENCE</scope>
    <source>
        <strain evidence="1">NBRC 10751</strain>
    </source>
</reference>
<dbReference type="EMBL" id="BSXS01004020">
    <property type="protein sequence ID" value="GME82351.1"/>
    <property type="molecule type" value="Genomic_DNA"/>
</dbReference>